<dbReference type="EMBL" id="BLZA01000057">
    <property type="protein sequence ID" value="GHJ90103.1"/>
    <property type="molecule type" value="Genomic_DNA"/>
</dbReference>
<evidence type="ECO:0000256" key="1">
    <source>
        <dbReference type="ARBA" id="ARBA00005109"/>
    </source>
</evidence>
<dbReference type="InterPro" id="IPR006115">
    <property type="entry name" value="6PGDH_NADP-bd"/>
</dbReference>
<dbReference type="FunFam" id="1.10.1040.10:FF:000006">
    <property type="entry name" value="3-hydroxyisobutyrate dehydrogenase"/>
    <property type="match status" value="1"/>
</dbReference>
<dbReference type="PANTHER" id="PTHR22981:SF7">
    <property type="entry name" value="3-HYDROXYISOBUTYRATE DEHYDROGENASE, MITOCHONDRIAL"/>
    <property type="match status" value="1"/>
</dbReference>
<keyword evidence="11" id="KW-1185">Reference proteome</keyword>
<dbReference type="EC" id="1.1.1.31" evidence="3"/>
<dbReference type="GO" id="GO:0006574">
    <property type="term" value="P:L-valine catabolic process"/>
    <property type="evidence" value="ECO:0007669"/>
    <property type="project" value="TreeGrafter"/>
</dbReference>
<name>A0A8H3TZT0_9TREE</name>
<dbReference type="GO" id="GO:0008442">
    <property type="term" value="F:3-hydroxyisobutyrate dehydrogenase activity"/>
    <property type="evidence" value="ECO:0007669"/>
    <property type="project" value="UniProtKB-EC"/>
</dbReference>
<dbReference type="GO" id="GO:0005739">
    <property type="term" value="C:mitochondrion"/>
    <property type="evidence" value="ECO:0007669"/>
    <property type="project" value="TreeGrafter"/>
</dbReference>
<comment type="similarity">
    <text evidence="2">Belongs to the HIBADH-related family. 3-hydroxyisobutyrate dehydrogenase subfamily.</text>
</comment>
<dbReference type="SUPFAM" id="SSF51735">
    <property type="entry name" value="NAD(P)-binding Rossmann-fold domains"/>
    <property type="match status" value="1"/>
</dbReference>
<dbReference type="InterPro" id="IPR013328">
    <property type="entry name" value="6PGD_dom2"/>
</dbReference>
<comment type="pathway">
    <text evidence="1">Amino-acid degradation; L-valine degradation.</text>
</comment>
<accession>A0A8H3TZT0</accession>
<dbReference type="Proteomes" id="UP000620104">
    <property type="component" value="Unassembled WGS sequence"/>
</dbReference>
<evidence type="ECO:0000256" key="2">
    <source>
        <dbReference type="ARBA" id="ARBA00006013"/>
    </source>
</evidence>
<dbReference type="InterPro" id="IPR036291">
    <property type="entry name" value="NAD(P)-bd_dom_sf"/>
</dbReference>
<dbReference type="Gene3D" id="1.10.1040.10">
    <property type="entry name" value="N-(1-d-carboxylethyl)-l-norvaline Dehydrogenase, domain 2"/>
    <property type="match status" value="1"/>
</dbReference>
<dbReference type="GO" id="GO:0050661">
    <property type="term" value="F:NADP binding"/>
    <property type="evidence" value="ECO:0007669"/>
    <property type="project" value="InterPro"/>
</dbReference>
<dbReference type="OrthoDB" id="435038at2759"/>
<evidence type="ECO:0000256" key="3">
    <source>
        <dbReference type="ARBA" id="ARBA00012991"/>
    </source>
</evidence>
<evidence type="ECO:0000256" key="6">
    <source>
        <dbReference type="ARBA" id="ARBA00023027"/>
    </source>
</evidence>
<evidence type="ECO:0000256" key="7">
    <source>
        <dbReference type="ARBA" id="ARBA00049197"/>
    </source>
</evidence>
<organism evidence="10 11">
    <name type="scientific">Naganishia liquefaciens</name>
    <dbReference type="NCBI Taxonomy" id="104408"/>
    <lineage>
        <taxon>Eukaryota</taxon>
        <taxon>Fungi</taxon>
        <taxon>Dikarya</taxon>
        <taxon>Basidiomycota</taxon>
        <taxon>Agaricomycotina</taxon>
        <taxon>Tremellomycetes</taxon>
        <taxon>Filobasidiales</taxon>
        <taxon>Filobasidiaceae</taxon>
        <taxon>Naganishia</taxon>
    </lineage>
</organism>
<evidence type="ECO:0000313" key="10">
    <source>
        <dbReference type="EMBL" id="GHJ90103.1"/>
    </source>
</evidence>
<dbReference type="Pfam" id="PF03446">
    <property type="entry name" value="NAD_binding_2"/>
    <property type="match status" value="1"/>
</dbReference>
<reference evidence="10" key="1">
    <citation type="submission" date="2020-07" db="EMBL/GenBank/DDBJ databases">
        <title>Draft Genome Sequence of a Deep-Sea Yeast, Naganishia (Cryptococcus) liquefaciens strain N6.</title>
        <authorList>
            <person name="Han Y.W."/>
            <person name="Kajitani R."/>
            <person name="Morimoto H."/>
            <person name="Parhat M."/>
            <person name="Tsubouchi H."/>
            <person name="Bakenova O."/>
            <person name="Ogata M."/>
            <person name="Argunhan B."/>
            <person name="Aoki R."/>
            <person name="Kajiwara S."/>
            <person name="Itoh T."/>
            <person name="Iwasaki H."/>
        </authorList>
    </citation>
    <scope>NUCLEOTIDE SEQUENCE</scope>
    <source>
        <strain evidence="10">N6</strain>
    </source>
</reference>
<dbReference type="GO" id="GO:0051287">
    <property type="term" value="F:NAD binding"/>
    <property type="evidence" value="ECO:0007669"/>
    <property type="project" value="InterPro"/>
</dbReference>
<evidence type="ECO:0000256" key="5">
    <source>
        <dbReference type="ARBA" id="ARBA00023002"/>
    </source>
</evidence>
<comment type="catalytic activity">
    <reaction evidence="7">
        <text>3-hydroxy-2-methylpropanoate + NAD(+) = 2-methyl-3-oxopropanoate + NADH + H(+)</text>
        <dbReference type="Rhea" id="RHEA:17681"/>
        <dbReference type="ChEBI" id="CHEBI:11805"/>
        <dbReference type="ChEBI" id="CHEBI:15378"/>
        <dbReference type="ChEBI" id="CHEBI:57540"/>
        <dbReference type="ChEBI" id="CHEBI:57700"/>
        <dbReference type="ChEBI" id="CHEBI:57945"/>
        <dbReference type="EC" id="1.1.1.31"/>
    </reaction>
</comment>
<sequence>MHSSLRLLASTRAHTIGFIGVGRMGGHMLNNLICRGLQRAEPGGPATRYIVCDPDDRCVKSVVERQQRENKDVEVVVAKDPHEVTLQSSTIISMIPKLTHVQQVYTSSSHPSVLSALKSGELSPEDVRATMCMDESTVEMEGSRAVSEAIEATGAGMVDAPVSGGVYGAEQGTLTIMVGASSPEKFARAKPTLELMGKRVIHCGNLGAGLAAKICNNMMLGISMLGLSEAMLLGKKLGLDQQILGDIINTSTGQSWASSTNFPVPHVKIGDSSPAAHRDYANGFLSALAHKDLVLALRAAESVDSPLYVGELTERVYRQMMDKNEEMGNRDFSVVYRYLDEVVKSGSGKP</sequence>
<evidence type="ECO:0000259" key="9">
    <source>
        <dbReference type="Pfam" id="PF14833"/>
    </source>
</evidence>
<dbReference type="InterPro" id="IPR008927">
    <property type="entry name" value="6-PGluconate_DH-like_C_sf"/>
</dbReference>
<evidence type="ECO:0000259" key="8">
    <source>
        <dbReference type="Pfam" id="PF03446"/>
    </source>
</evidence>
<gene>
    <name evidence="10" type="ORF">NliqN6_6505</name>
</gene>
<keyword evidence="6" id="KW-0520">NAD</keyword>
<keyword evidence="4" id="KW-0101">Branched-chain amino acid catabolism</keyword>
<evidence type="ECO:0000256" key="4">
    <source>
        <dbReference type="ARBA" id="ARBA00022456"/>
    </source>
</evidence>
<comment type="caution">
    <text evidence="10">The sequence shown here is derived from an EMBL/GenBank/DDBJ whole genome shotgun (WGS) entry which is preliminary data.</text>
</comment>
<feature type="domain" description="3-hydroxyisobutyrate dehydrogenase-like NAD-binding" evidence="9">
    <location>
        <begin position="207"/>
        <end position="339"/>
    </location>
</feature>
<dbReference type="InterPro" id="IPR029154">
    <property type="entry name" value="HIBADH-like_NADP-bd"/>
</dbReference>
<evidence type="ECO:0000313" key="11">
    <source>
        <dbReference type="Proteomes" id="UP000620104"/>
    </source>
</evidence>
<protein>
    <recommendedName>
        <fullName evidence="3">3-hydroxyisobutyrate dehydrogenase</fullName>
        <ecNumber evidence="3">1.1.1.31</ecNumber>
    </recommendedName>
</protein>
<dbReference type="Gene3D" id="3.40.50.720">
    <property type="entry name" value="NAD(P)-binding Rossmann-like Domain"/>
    <property type="match status" value="1"/>
</dbReference>
<dbReference type="Pfam" id="PF14833">
    <property type="entry name" value="NAD_binding_11"/>
    <property type="match status" value="1"/>
</dbReference>
<dbReference type="SUPFAM" id="SSF48179">
    <property type="entry name" value="6-phosphogluconate dehydrogenase C-terminal domain-like"/>
    <property type="match status" value="1"/>
</dbReference>
<proteinExistence type="inferred from homology"/>
<keyword evidence="5" id="KW-0560">Oxidoreductase</keyword>
<dbReference type="PANTHER" id="PTHR22981">
    <property type="entry name" value="3-HYDROXYISOBUTYRATE DEHYDROGENASE-RELATED"/>
    <property type="match status" value="1"/>
</dbReference>
<dbReference type="AlphaFoldDB" id="A0A8H3TZT0"/>
<feature type="domain" description="6-phosphogluconate dehydrogenase NADP-binding" evidence="8">
    <location>
        <begin position="15"/>
        <end position="204"/>
    </location>
</feature>